<organism evidence="1 2">
    <name type="scientific">Phellinidium pouzarii</name>
    <dbReference type="NCBI Taxonomy" id="167371"/>
    <lineage>
        <taxon>Eukaryota</taxon>
        <taxon>Fungi</taxon>
        <taxon>Dikarya</taxon>
        <taxon>Basidiomycota</taxon>
        <taxon>Agaricomycotina</taxon>
        <taxon>Agaricomycetes</taxon>
        <taxon>Hymenochaetales</taxon>
        <taxon>Hymenochaetaceae</taxon>
        <taxon>Phellinidium</taxon>
    </lineage>
</organism>
<dbReference type="GO" id="GO:0051118">
    <property type="term" value="F:glucan endo-1,3-alpha-glucosidase activity"/>
    <property type="evidence" value="ECO:0007669"/>
    <property type="project" value="InterPro"/>
</dbReference>
<dbReference type="EMBL" id="SGPK01000138">
    <property type="protein sequence ID" value="THH07533.1"/>
    <property type="molecule type" value="Genomic_DNA"/>
</dbReference>
<dbReference type="CDD" id="cd11577">
    <property type="entry name" value="GH71"/>
    <property type="match status" value="1"/>
</dbReference>
<comment type="caution">
    <text evidence="1">The sequence shown here is derived from an EMBL/GenBank/DDBJ whole genome shotgun (WGS) entry which is preliminary data.</text>
</comment>
<gene>
    <name evidence="1" type="ORF">EW145_g3309</name>
</gene>
<dbReference type="Pfam" id="PF03659">
    <property type="entry name" value="Glyco_hydro_71"/>
    <property type="match status" value="1"/>
</dbReference>
<reference evidence="1 2" key="1">
    <citation type="submission" date="2019-02" db="EMBL/GenBank/DDBJ databases">
        <title>Genome sequencing of the rare red list fungi Phellinidium pouzarii.</title>
        <authorList>
            <person name="Buettner E."/>
            <person name="Kellner H."/>
        </authorList>
    </citation>
    <scope>NUCLEOTIDE SEQUENCE [LARGE SCALE GENOMIC DNA]</scope>
    <source>
        <strain evidence="1 2">DSM 108285</strain>
    </source>
</reference>
<evidence type="ECO:0000313" key="2">
    <source>
        <dbReference type="Proteomes" id="UP000308199"/>
    </source>
</evidence>
<protein>
    <recommendedName>
        <fullName evidence="3">Glycoside hydrolase family 71 protein</fullName>
    </recommendedName>
</protein>
<dbReference type="Proteomes" id="UP000308199">
    <property type="component" value="Unassembled WGS sequence"/>
</dbReference>
<dbReference type="Gene3D" id="3.20.20.80">
    <property type="entry name" value="Glycosidases"/>
    <property type="match status" value="1"/>
</dbReference>
<accession>A0A4V3XCX6</accession>
<evidence type="ECO:0008006" key="3">
    <source>
        <dbReference type="Google" id="ProtNLM"/>
    </source>
</evidence>
<keyword evidence="2" id="KW-1185">Reference proteome</keyword>
<dbReference type="OrthoDB" id="3257981at2759"/>
<evidence type="ECO:0000313" key="1">
    <source>
        <dbReference type="EMBL" id="THH07533.1"/>
    </source>
</evidence>
<name>A0A4V3XCX6_9AGAM</name>
<sequence length="431" mass="48015">MSRLIKKMGQKPENILPERPAKLACPKLVVAHFMVGNTAPYTPSDWAEDISLANKHGIDGFALNVGRENWQLSQVAACFDAAESSGTDFKLFLSFDMSSFPSSALGDIQNLKLGKALVSTFAGENSLFGCSDIFSAWTLVKLSLEEVVPWNAGWSIHLTPLSPPHEIHCPKLQSDGEYLKHLVGKTYMTSVSPWFFTHYGEESWNKNWIYRGDDWLFVRRWEQLIAMRDQVDIVQVISWNDFGESHYIGPIKGAQPNSEAWVNGFDHTAWLQLCGYFARTFKVGPQTMHSSAVQMFLPVEEDRIYVWARPHPKDAIALDDVVGKPRGWELTDDIFWVVIFASGPASVFLWSSDEAGTTTTPAIGDNTTSTEQPISAGPSKLSCALIKGGGMHVRLVRAGKVVIDFHPPDFVFRAVPQTYNFNAFVAVWPPA</sequence>
<proteinExistence type="predicted"/>
<dbReference type="InterPro" id="IPR005197">
    <property type="entry name" value="Glyco_hydro_71"/>
</dbReference>
<dbReference type="AlphaFoldDB" id="A0A4V3XCX6"/>